<name>A0AAD4BXH6_BOLED</name>
<protein>
    <recommendedName>
        <fullName evidence="3">ENTH domain-containing protein</fullName>
    </recommendedName>
</protein>
<gene>
    <name evidence="4" type="ORF">L210DRAFT_3502784</name>
</gene>
<dbReference type="GO" id="GO:0005768">
    <property type="term" value="C:endosome"/>
    <property type="evidence" value="ECO:0007669"/>
    <property type="project" value="TreeGrafter"/>
</dbReference>
<feature type="region of interest" description="Disordered" evidence="2">
    <location>
        <begin position="216"/>
        <end position="379"/>
    </location>
</feature>
<dbReference type="FunFam" id="1.25.40.90:FF:000006">
    <property type="entry name" value="Clathrin interactor 1"/>
    <property type="match status" value="1"/>
</dbReference>
<keyword evidence="5" id="KW-1185">Reference proteome</keyword>
<feature type="compositionally biased region" description="Polar residues" evidence="2">
    <location>
        <begin position="357"/>
        <end position="373"/>
    </location>
</feature>
<dbReference type="Proteomes" id="UP001194468">
    <property type="component" value="Unassembled WGS sequence"/>
</dbReference>
<evidence type="ECO:0000313" key="5">
    <source>
        <dbReference type="Proteomes" id="UP001194468"/>
    </source>
</evidence>
<dbReference type="GO" id="GO:0006895">
    <property type="term" value="P:Golgi to endosome transport"/>
    <property type="evidence" value="ECO:0007669"/>
    <property type="project" value="TreeGrafter"/>
</dbReference>
<dbReference type="InterPro" id="IPR008942">
    <property type="entry name" value="ENTH_VHS"/>
</dbReference>
<reference evidence="4" key="1">
    <citation type="submission" date="2019-10" db="EMBL/GenBank/DDBJ databases">
        <authorList>
            <consortium name="DOE Joint Genome Institute"/>
            <person name="Kuo A."/>
            <person name="Miyauchi S."/>
            <person name="Kiss E."/>
            <person name="Drula E."/>
            <person name="Kohler A."/>
            <person name="Sanchez-Garcia M."/>
            <person name="Andreopoulos B."/>
            <person name="Barry K.W."/>
            <person name="Bonito G."/>
            <person name="Buee M."/>
            <person name="Carver A."/>
            <person name="Chen C."/>
            <person name="Cichocki N."/>
            <person name="Clum A."/>
            <person name="Culley D."/>
            <person name="Crous P.W."/>
            <person name="Fauchery L."/>
            <person name="Girlanda M."/>
            <person name="Hayes R."/>
            <person name="Keri Z."/>
            <person name="LaButti K."/>
            <person name="Lipzen A."/>
            <person name="Lombard V."/>
            <person name="Magnuson J."/>
            <person name="Maillard F."/>
            <person name="Morin E."/>
            <person name="Murat C."/>
            <person name="Nolan M."/>
            <person name="Ohm R."/>
            <person name="Pangilinan J."/>
            <person name="Pereira M."/>
            <person name="Perotto S."/>
            <person name="Peter M."/>
            <person name="Riley R."/>
            <person name="Sitrit Y."/>
            <person name="Stielow B."/>
            <person name="Szollosi G."/>
            <person name="Zifcakova L."/>
            <person name="Stursova M."/>
            <person name="Spatafora J.W."/>
            <person name="Tedersoo L."/>
            <person name="Vaario L.-M."/>
            <person name="Yamada A."/>
            <person name="Yan M."/>
            <person name="Wang P."/>
            <person name="Xu J."/>
            <person name="Bruns T."/>
            <person name="Baldrian P."/>
            <person name="Vilgalys R."/>
            <person name="Henrissat B."/>
            <person name="Grigoriev I.V."/>
            <person name="Hibbett D."/>
            <person name="Nagy L.G."/>
            <person name="Martin F.M."/>
        </authorList>
    </citation>
    <scope>NUCLEOTIDE SEQUENCE</scope>
    <source>
        <strain evidence="4">BED1</strain>
    </source>
</reference>
<evidence type="ECO:0000313" key="4">
    <source>
        <dbReference type="EMBL" id="KAF8442821.1"/>
    </source>
</evidence>
<dbReference type="GO" id="GO:0030125">
    <property type="term" value="C:clathrin vesicle coat"/>
    <property type="evidence" value="ECO:0007669"/>
    <property type="project" value="TreeGrafter"/>
</dbReference>
<dbReference type="InterPro" id="IPR013809">
    <property type="entry name" value="ENTH"/>
</dbReference>
<dbReference type="CDD" id="cd16992">
    <property type="entry name" value="ENTH_Ent3"/>
    <property type="match status" value="1"/>
</dbReference>
<dbReference type="SUPFAM" id="SSF48464">
    <property type="entry name" value="ENTH/VHS domain"/>
    <property type="match status" value="1"/>
</dbReference>
<dbReference type="GO" id="GO:0005543">
    <property type="term" value="F:phospholipid binding"/>
    <property type="evidence" value="ECO:0007669"/>
    <property type="project" value="TreeGrafter"/>
</dbReference>
<evidence type="ECO:0000259" key="3">
    <source>
        <dbReference type="PROSITE" id="PS50942"/>
    </source>
</evidence>
<reference evidence="4" key="2">
    <citation type="journal article" date="2020" name="Nat. Commun.">
        <title>Large-scale genome sequencing of mycorrhizal fungi provides insights into the early evolution of symbiotic traits.</title>
        <authorList>
            <person name="Miyauchi S."/>
            <person name="Kiss E."/>
            <person name="Kuo A."/>
            <person name="Drula E."/>
            <person name="Kohler A."/>
            <person name="Sanchez-Garcia M."/>
            <person name="Morin E."/>
            <person name="Andreopoulos B."/>
            <person name="Barry K.W."/>
            <person name="Bonito G."/>
            <person name="Buee M."/>
            <person name="Carver A."/>
            <person name="Chen C."/>
            <person name="Cichocki N."/>
            <person name="Clum A."/>
            <person name="Culley D."/>
            <person name="Crous P.W."/>
            <person name="Fauchery L."/>
            <person name="Girlanda M."/>
            <person name="Hayes R.D."/>
            <person name="Keri Z."/>
            <person name="LaButti K."/>
            <person name="Lipzen A."/>
            <person name="Lombard V."/>
            <person name="Magnuson J."/>
            <person name="Maillard F."/>
            <person name="Murat C."/>
            <person name="Nolan M."/>
            <person name="Ohm R.A."/>
            <person name="Pangilinan J."/>
            <person name="Pereira M.F."/>
            <person name="Perotto S."/>
            <person name="Peter M."/>
            <person name="Pfister S."/>
            <person name="Riley R."/>
            <person name="Sitrit Y."/>
            <person name="Stielow J.B."/>
            <person name="Szollosi G."/>
            <person name="Zifcakova L."/>
            <person name="Stursova M."/>
            <person name="Spatafora J.W."/>
            <person name="Tedersoo L."/>
            <person name="Vaario L.M."/>
            <person name="Yamada A."/>
            <person name="Yan M."/>
            <person name="Wang P."/>
            <person name="Xu J."/>
            <person name="Bruns T."/>
            <person name="Baldrian P."/>
            <person name="Vilgalys R."/>
            <person name="Dunand C."/>
            <person name="Henrissat B."/>
            <person name="Grigoriev I.V."/>
            <person name="Hibbett D."/>
            <person name="Nagy L.G."/>
            <person name="Martin F.M."/>
        </authorList>
    </citation>
    <scope>NUCLEOTIDE SEQUENCE</scope>
    <source>
        <strain evidence="4">BED1</strain>
    </source>
</reference>
<evidence type="ECO:0000256" key="2">
    <source>
        <dbReference type="SAM" id="MobiDB-lite"/>
    </source>
</evidence>
<evidence type="ECO:0000256" key="1">
    <source>
        <dbReference type="SAM" id="Coils"/>
    </source>
</evidence>
<feature type="compositionally biased region" description="Polar residues" evidence="2">
    <location>
        <begin position="294"/>
        <end position="305"/>
    </location>
</feature>
<dbReference type="PROSITE" id="PS50942">
    <property type="entry name" value="ENTH"/>
    <property type="match status" value="1"/>
</dbReference>
<dbReference type="PANTHER" id="PTHR12276">
    <property type="entry name" value="EPSIN/ENT-RELATED"/>
    <property type="match status" value="1"/>
</dbReference>
<feature type="coiled-coil region" evidence="1">
    <location>
        <begin position="19"/>
        <end position="46"/>
    </location>
</feature>
<accession>A0AAD4BXH6</accession>
<keyword evidence="1" id="KW-0175">Coiled coil</keyword>
<dbReference type="EMBL" id="WHUW01000008">
    <property type="protein sequence ID" value="KAF8442821.1"/>
    <property type="molecule type" value="Genomic_DNA"/>
</dbReference>
<dbReference type="PANTHER" id="PTHR12276:SF45">
    <property type="entry name" value="CLATHRIN INTERACTOR 1"/>
    <property type="match status" value="1"/>
</dbReference>
<dbReference type="AlphaFoldDB" id="A0AAD4BXH6"/>
<feature type="domain" description="ENTH" evidence="3">
    <location>
        <begin position="28"/>
        <end position="161"/>
    </location>
</feature>
<organism evidence="4 5">
    <name type="scientific">Boletus edulis BED1</name>
    <dbReference type="NCBI Taxonomy" id="1328754"/>
    <lineage>
        <taxon>Eukaryota</taxon>
        <taxon>Fungi</taxon>
        <taxon>Dikarya</taxon>
        <taxon>Basidiomycota</taxon>
        <taxon>Agaricomycotina</taxon>
        <taxon>Agaricomycetes</taxon>
        <taxon>Agaricomycetidae</taxon>
        <taxon>Boletales</taxon>
        <taxon>Boletineae</taxon>
        <taxon>Boletaceae</taxon>
        <taxon>Boletoideae</taxon>
        <taxon>Boletus</taxon>
    </lineage>
</organism>
<dbReference type="SMART" id="SM00273">
    <property type="entry name" value="ENTH"/>
    <property type="match status" value="1"/>
</dbReference>
<dbReference type="GO" id="GO:0005886">
    <property type="term" value="C:plasma membrane"/>
    <property type="evidence" value="ECO:0007669"/>
    <property type="project" value="TreeGrafter"/>
</dbReference>
<dbReference type="GO" id="GO:0005829">
    <property type="term" value="C:cytosol"/>
    <property type="evidence" value="ECO:0007669"/>
    <property type="project" value="GOC"/>
</dbReference>
<dbReference type="GO" id="GO:0030276">
    <property type="term" value="F:clathrin binding"/>
    <property type="evidence" value="ECO:0007669"/>
    <property type="project" value="TreeGrafter"/>
</dbReference>
<proteinExistence type="predicted"/>
<sequence length="531" mass="56379">MDRLDSLTNTISTMSFYDIRAMYNQAKNAVLNISEMEAKVKEATNDEPWGASSTLMQEIAQGTFNFQTFNEVMPCIYGRFMEKEARQWRQIYKALQLLEYLVRHGSERVVDDARSHISTLKMLRNFHYIDDKGKDEGQNVRNRARELVELLTDVETIRIERRKAKANRGKYTGTGNDTMSFTSGGRYGGFGNDSLGGGGYYGDRLSGRGDDYYSGGSSGGFRDNNGRRDFEEYTAGDDEAVTRKSSVSRSNGPSRSTAAGSSSRAQTTPAPVTPQQKEPEVDLLGGFDDAPGSTAPSTITNTSPNKALPALSGFDDDDFADFQAAPSAPSPASPPAARATLMDMLNSSAPMARPPASTVNPTPQAQRTTSPPSFNAPLNPLVAVTNNRPSQSFAATMSPMPAQNTLWTSSQPLSPATSTPVTRTPIAAASNKAPASGAAPSVPAKGLSGFEDLWSMSLSGSSASTTAKSTTAGKSIKDLEKERAHAGIWAISQKPSGATGSATNMGLGNAFGNFGSAKAGETTGGGDDLLL</sequence>
<comment type="caution">
    <text evidence="4">The sequence shown here is derived from an EMBL/GenBank/DDBJ whole genome shotgun (WGS) entry which is preliminary data.</text>
</comment>
<dbReference type="Gene3D" id="1.25.40.90">
    <property type="match status" value="1"/>
</dbReference>
<feature type="compositionally biased region" description="Low complexity" evidence="2">
    <location>
        <begin position="243"/>
        <end position="268"/>
    </location>
</feature>
<dbReference type="Pfam" id="PF01417">
    <property type="entry name" value="ENTH"/>
    <property type="match status" value="1"/>
</dbReference>
<dbReference type="GO" id="GO:0006897">
    <property type="term" value="P:endocytosis"/>
    <property type="evidence" value="ECO:0007669"/>
    <property type="project" value="TreeGrafter"/>
</dbReference>